<feature type="region of interest" description="Disordered" evidence="5">
    <location>
        <begin position="655"/>
        <end position="730"/>
    </location>
</feature>
<gene>
    <name evidence="9" type="primary">LOC115937148</name>
</gene>
<dbReference type="GO" id="GO:0003677">
    <property type="term" value="F:DNA binding"/>
    <property type="evidence" value="ECO:0007669"/>
    <property type="project" value="UniProtKB-UniRule"/>
</dbReference>
<evidence type="ECO:0000259" key="7">
    <source>
        <dbReference type="PROSITE" id="PS51253"/>
    </source>
</evidence>
<proteinExistence type="predicted"/>
<feature type="domain" description="HTH psq-type" evidence="6">
    <location>
        <begin position="131"/>
        <end position="182"/>
    </location>
</feature>
<dbReference type="GeneID" id="115937148"/>
<dbReference type="InterPro" id="IPR006600">
    <property type="entry name" value="HTH_CenpB_DNA-bd_dom"/>
</dbReference>
<dbReference type="Pfam" id="PF03184">
    <property type="entry name" value="DDE_1"/>
    <property type="match status" value="1"/>
</dbReference>
<feature type="compositionally biased region" description="Low complexity" evidence="5">
    <location>
        <begin position="1"/>
        <end position="10"/>
    </location>
</feature>
<dbReference type="PROSITE" id="PS50960">
    <property type="entry name" value="HTH_PSQ"/>
    <property type="match status" value="1"/>
</dbReference>
<dbReference type="PROSITE" id="PS51253">
    <property type="entry name" value="HTH_CENPB"/>
    <property type="match status" value="1"/>
</dbReference>
<dbReference type="PANTHER" id="PTHR19303">
    <property type="entry name" value="TRANSPOSON"/>
    <property type="match status" value="1"/>
</dbReference>
<keyword evidence="8" id="KW-1185">Reference proteome</keyword>
<dbReference type="RefSeq" id="XP_030874456.1">
    <property type="nucleotide sequence ID" value="XM_031018596.1"/>
</dbReference>
<reference evidence="9" key="1">
    <citation type="submission" date="2025-08" db="UniProtKB">
        <authorList>
            <consortium name="RefSeq"/>
        </authorList>
    </citation>
    <scope>IDENTIFICATION</scope>
    <source>
        <tissue evidence="9">Liver</tissue>
    </source>
</reference>
<protein>
    <submittedName>
        <fullName evidence="9">Tigger transposable element-derived protein 1-like</fullName>
    </submittedName>
</protein>
<dbReference type="InterPro" id="IPR007889">
    <property type="entry name" value="HTH_Psq"/>
</dbReference>
<evidence type="ECO:0000313" key="9">
    <source>
        <dbReference type="RefSeq" id="XP_030874456.1"/>
    </source>
</evidence>
<name>A0A7F8Q1S8_LEPWE</name>
<evidence type="ECO:0000256" key="3">
    <source>
        <dbReference type="ARBA" id="ARBA00023242"/>
    </source>
</evidence>
<dbReference type="GO" id="GO:0005634">
    <property type="term" value="C:nucleus"/>
    <property type="evidence" value="ECO:0007669"/>
    <property type="project" value="UniProtKB-SubCell"/>
</dbReference>
<keyword evidence="3 4" id="KW-0539">Nucleus</keyword>
<dbReference type="Pfam" id="PF04218">
    <property type="entry name" value="CENP-B_N"/>
    <property type="match status" value="1"/>
</dbReference>
<evidence type="ECO:0000256" key="4">
    <source>
        <dbReference type="PROSITE-ProRule" id="PRU00320"/>
    </source>
</evidence>
<dbReference type="InterPro" id="IPR004875">
    <property type="entry name" value="DDE_SF_endonuclease_dom"/>
</dbReference>
<evidence type="ECO:0000256" key="2">
    <source>
        <dbReference type="ARBA" id="ARBA00023125"/>
    </source>
</evidence>
<dbReference type="PANTHER" id="PTHR19303:SF18">
    <property type="entry name" value="TIGGER TRANSPOSABLE ELEMENT-DERIVED PROTEIN 4"/>
    <property type="match status" value="1"/>
</dbReference>
<feature type="compositionally biased region" description="Basic and acidic residues" evidence="5">
    <location>
        <begin position="655"/>
        <end position="674"/>
    </location>
</feature>
<feature type="compositionally biased region" description="Basic and acidic residues" evidence="5">
    <location>
        <begin position="686"/>
        <end position="711"/>
    </location>
</feature>
<feature type="region of interest" description="Disordered" evidence="5">
    <location>
        <begin position="56"/>
        <end position="96"/>
    </location>
</feature>
<dbReference type="SMART" id="SM00674">
    <property type="entry name" value="CENPB"/>
    <property type="match status" value="1"/>
</dbReference>
<evidence type="ECO:0000256" key="5">
    <source>
        <dbReference type="SAM" id="MobiDB-lite"/>
    </source>
</evidence>
<sequence>MWGRAGSARAPRPPSLARRRPSRAGPTVAAGYGVAAGCHRGRRLVGRGGRLSGRLAYFPQRAKARQMPGKRSGDNEDPQKVKRPRGRPPGPKARLSAAARAAVVEAAAAWAAAEATPGGAEAMGILLPGQTRIKRRRRVMPLEDKMKILEKLEEGVSNTDVGRLFGVNESTVRTIKKNEKAIRASMESVSPVCSKVLCIPRDVNIEKMETELTFWVEDQTIGGRPLTLKAICSQAKRIYKQLVETTGNGNPDKFHASKGWFEKFRNRYSLRNSRLMGEEEPLNAQSAPKYSKQLQRLIRARGYVPQQVFNAEEMSLFWKCMPSRTFREKDKNPESLEEAKDRISLIFCANAAGDKMIKPLLLYKDPNPTCLLEKDKNRLPVFWRSHPKVSLTAALFLDWFHNCFIHQARSYLIEKNLEFRVLLILDRGPNHPDSLFFAHPNVDIVFLPLEGTSYLQPLDQGIIEAFRRYYTKHMFDHFADCIEKNPCLTLKESWQQYNIADALVVIKEAMDDIKPAALNKAWWKLWDDVVNDYACFPRANEEVAKIVESAKRMDFKFLDIEEGEINELLKFQALAITERESVSINTEEDKSPEPEVKMNLRKLNAVLRQASDLIDAAIDMDPFLDRSLAFKKDFNKLLYTYKEVQKNLQNKAKELKKEKDTNKEEVVWMKKMDTESESEGESESESESKSESESHKEEQVERRKEDKKPPEEDPGPSSSGTETLTISEESAKAINAELDFWNLTLELNLERVDVPELKEENPEAVPSK</sequence>
<feature type="compositionally biased region" description="Acidic residues" evidence="5">
    <location>
        <begin position="675"/>
        <end position="685"/>
    </location>
</feature>
<dbReference type="AlphaFoldDB" id="A0A7F8Q1S8"/>
<feature type="domain" description="HTH CENPB-type" evidence="7">
    <location>
        <begin position="196"/>
        <end position="274"/>
    </location>
</feature>
<organism evidence="8 9">
    <name type="scientific">Leptonychotes weddellii</name>
    <name type="common">Weddell seal</name>
    <name type="synonym">Otaria weddellii</name>
    <dbReference type="NCBI Taxonomy" id="9713"/>
    <lineage>
        <taxon>Eukaryota</taxon>
        <taxon>Metazoa</taxon>
        <taxon>Chordata</taxon>
        <taxon>Craniata</taxon>
        <taxon>Vertebrata</taxon>
        <taxon>Euteleostomi</taxon>
        <taxon>Mammalia</taxon>
        <taxon>Eutheria</taxon>
        <taxon>Laurasiatheria</taxon>
        <taxon>Carnivora</taxon>
        <taxon>Caniformia</taxon>
        <taxon>Pinnipedia</taxon>
        <taxon>Phocidae</taxon>
        <taxon>Monachinae</taxon>
        <taxon>Lobodontini</taxon>
        <taxon>Leptonychotes</taxon>
    </lineage>
</organism>
<dbReference type="Pfam" id="PF03221">
    <property type="entry name" value="HTH_Tnp_Tc5"/>
    <property type="match status" value="1"/>
</dbReference>
<keyword evidence="2 4" id="KW-0238">DNA-binding</keyword>
<comment type="subcellular location">
    <subcellularLocation>
        <location evidence="1 4">Nucleus</location>
    </subcellularLocation>
</comment>
<accession>A0A7F8Q1S8</accession>
<evidence type="ECO:0000259" key="6">
    <source>
        <dbReference type="PROSITE" id="PS50960"/>
    </source>
</evidence>
<dbReference type="InterPro" id="IPR050863">
    <property type="entry name" value="CenT-Element_Derived"/>
</dbReference>
<feature type="region of interest" description="Disordered" evidence="5">
    <location>
        <begin position="1"/>
        <end position="29"/>
    </location>
</feature>
<dbReference type="OrthoDB" id="9745999at2759"/>
<evidence type="ECO:0000313" key="8">
    <source>
        <dbReference type="Proteomes" id="UP000245341"/>
    </source>
</evidence>
<dbReference type="InterPro" id="IPR009057">
    <property type="entry name" value="Homeodomain-like_sf"/>
</dbReference>
<feature type="compositionally biased region" description="Basic and acidic residues" evidence="5">
    <location>
        <begin position="71"/>
        <end position="80"/>
    </location>
</feature>
<dbReference type="Proteomes" id="UP000245341">
    <property type="component" value="Unplaced"/>
</dbReference>
<evidence type="ECO:0000256" key="1">
    <source>
        <dbReference type="ARBA" id="ARBA00004123"/>
    </source>
</evidence>
<dbReference type="SUPFAM" id="SSF46689">
    <property type="entry name" value="Homeodomain-like"/>
    <property type="match status" value="2"/>
</dbReference>
<dbReference type="Gene3D" id="1.10.10.60">
    <property type="entry name" value="Homeodomain-like"/>
    <property type="match status" value="2"/>
</dbReference>
<feature type="DNA-binding region" description="H-T-H motif" evidence="4">
    <location>
        <begin position="158"/>
        <end position="178"/>
    </location>
</feature>
<dbReference type="KEGG" id="lww:115937148"/>